<protein>
    <submittedName>
        <fullName evidence="2">Uncharacterized protein</fullName>
    </submittedName>
</protein>
<feature type="transmembrane region" description="Helical" evidence="1">
    <location>
        <begin position="62"/>
        <end position="80"/>
    </location>
</feature>
<comment type="caution">
    <text evidence="2">The sequence shown here is derived from an EMBL/GenBank/DDBJ whole genome shotgun (WGS) entry which is preliminary data.</text>
</comment>
<gene>
    <name evidence="2" type="ORF">SDC9_49248</name>
</gene>
<keyword evidence="1" id="KW-0812">Transmembrane</keyword>
<keyword evidence="1" id="KW-1133">Transmembrane helix</keyword>
<proteinExistence type="predicted"/>
<organism evidence="2">
    <name type="scientific">bioreactor metagenome</name>
    <dbReference type="NCBI Taxonomy" id="1076179"/>
    <lineage>
        <taxon>unclassified sequences</taxon>
        <taxon>metagenomes</taxon>
        <taxon>ecological metagenomes</taxon>
    </lineage>
</organism>
<sequence length="109" mass="11563">MTTRLKKGLIGGTVLGILCVIGAYVRSGFTATPTFIFSLWYNRVVLGLVVGAPWGKTVKSKALLRGGVLGIMVSFAFYCATGFADLVSFLAGGVYGVLLEAWLAKDPKK</sequence>
<accession>A0A644WHB5</accession>
<dbReference type="EMBL" id="VSSQ01000914">
    <property type="protein sequence ID" value="MPM02989.1"/>
    <property type="molecule type" value="Genomic_DNA"/>
</dbReference>
<evidence type="ECO:0000313" key="2">
    <source>
        <dbReference type="EMBL" id="MPM02989.1"/>
    </source>
</evidence>
<feature type="transmembrane region" description="Helical" evidence="1">
    <location>
        <begin position="9"/>
        <end position="29"/>
    </location>
</feature>
<evidence type="ECO:0000256" key="1">
    <source>
        <dbReference type="SAM" id="Phobius"/>
    </source>
</evidence>
<feature type="transmembrane region" description="Helical" evidence="1">
    <location>
        <begin position="35"/>
        <end position="55"/>
    </location>
</feature>
<reference evidence="2" key="1">
    <citation type="submission" date="2019-08" db="EMBL/GenBank/DDBJ databases">
        <authorList>
            <person name="Kucharzyk K."/>
            <person name="Murdoch R.W."/>
            <person name="Higgins S."/>
            <person name="Loffler F."/>
        </authorList>
    </citation>
    <scope>NUCLEOTIDE SEQUENCE</scope>
</reference>
<dbReference type="AlphaFoldDB" id="A0A644WHB5"/>
<name>A0A644WHB5_9ZZZZ</name>
<keyword evidence="1" id="KW-0472">Membrane</keyword>